<dbReference type="SMART" id="SM00320">
    <property type="entry name" value="WD40"/>
    <property type="match status" value="7"/>
</dbReference>
<dbReference type="PANTHER" id="PTHR22847:SF637">
    <property type="entry name" value="WD REPEAT DOMAIN 5B"/>
    <property type="match status" value="1"/>
</dbReference>
<dbReference type="EMBL" id="JACHGT010000009">
    <property type="protein sequence ID" value="MBB6036522.1"/>
    <property type="molecule type" value="Genomic_DNA"/>
</dbReference>
<evidence type="ECO:0000256" key="1">
    <source>
        <dbReference type="ARBA" id="ARBA00022574"/>
    </source>
</evidence>
<evidence type="ECO:0000256" key="3">
    <source>
        <dbReference type="PROSITE-ProRule" id="PRU00221"/>
    </source>
</evidence>
<sequence length="1101" mass="114583">MRRIGTWLAESGGGLYILIGDAKAAERTVAVTGRPGLDLTGLTVAGCVKALAAGLGLPPCDRTAELAAALARRDGGDVTIALHDLAAANDPAGVAGTVARRLAAEPGVRVIVSMRSRDERLIALLGPATVNDRTLWTPRWANARNPAALTLLAGHRAYVRALTTLTLPGGRPLFASGCEDGDVRLWDPLAGEQFGAPFAAHTDGVHALASLPSDEGDLLVSGGSDGLVRIWAPLSGRILGEFDDGDDVRALAVVPTGGGHLVALGGGTRVRLWDPRTNTIVRELTLPDGSVTGLAVHASGGRVLLTASAYHVSTTTWDVTTGERTTELGDSGNVASTAGGLLVTSGPGGRPRFWDPATGAHLRDGDNHHGGRKAVTGGISAIGALPDGRTVTAGSDDDAILLWDPATGACDGGVLLNGKGLTYALTSTGTPDGRTLIAAATGQQVWLWDAANAAPVGHRLVVWSIAADDDTLTAVDMYGVRRWDVRTGERLGAFVPDNVDTMQRAFALADGRVLVADRRSGTRVWDPATGERLATLDAPFVAHALMPDGTDRLLSRVGYLHRSVDAEPEMRIWDPLTGARTAAITSPEGRIRSSVYVSRPDGDCWIGCRTDDGALVFFDAATLEPVGARLAQVSEHRVPCALSDGRVVSAEDDGTLHFWDPSTGEAVGDPLPGRGMTVRSVAEIPAPGGMWLAVADDAALSLWAGGVRVDEIAFGVPVRTLTVLPDGGLAVGTEHGIAVLDVHTDRETHPLPAPAARPGEPASEAARVVDRGAGRWVIAWRVEHERGLFHPALTTDGRVVSVDRDDLIHVHGPDGTPVGEPFAGPGDTQTLTAVDVGDRTLVAAYGLDGTVDEEEVERRAILVRDAATGEPAGDPIADDAFTEYYLDVSGLVPSTDGARLVAVVGNEWGSSGHAWDLGARTLRHTFSIESVSDVYAQALLPFEADGRAAVVGTFSDYDQDDDQALLVAAFDLETGGPVGRAWHLDADQDHTAAAVTVLNGRPALVAWDPTGRIRLRRVLDGAPVASLDASDVGPARLFAVGALDGTPVLAAAHADAVTVWDLAARRRIVTAEAGGVGGMVFAGELLVLAGTEGLTGLEIRP</sequence>
<comment type="caution">
    <text evidence="4">The sequence shown here is derived from an EMBL/GenBank/DDBJ whole genome shotgun (WGS) entry which is preliminary data.</text>
</comment>
<dbReference type="InterPro" id="IPR001680">
    <property type="entry name" value="WD40_rpt"/>
</dbReference>
<evidence type="ECO:0000256" key="2">
    <source>
        <dbReference type="ARBA" id="ARBA00022737"/>
    </source>
</evidence>
<dbReference type="InterPro" id="IPR036322">
    <property type="entry name" value="WD40_repeat_dom_sf"/>
</dbReference>
<dbReference type="PANTHER" id="PTHR22847">
    <property type="entry name" value="WD40 REPEAT PROTEIN"/>
    <property type="match status" value="1"/>
</dbReference>
<dbReference type="InterPro" id="IPR011047">
    <property type="entry name" value="Quinoprotein_ADH-like_sf"/>
</dbReference>
<dbReference type="SUPFAM" id="SSF50998">
    <property type="entry name" value="Quinoprotein alcohol dehydrogenase-like"/>
    <property type="match status" value="1"/>
</dbReference>
<gene>
    <name evidence="4" type="ORF">HNR73_004393</name>
</gene>
<dbReference type="Pfam" id="PF00400">
    <property type="entry name" value="WD40"/>
    <property type="match status" value="3"/>
</dbReference>
<proteinExistence type="predicted"/>
<feature type="repeat" description="WD" evidence="3">
    <location>
        <begin position="372"/>
        <end position="404"/>
    </location>
</feature>
<dbReference type="Proteomes" id="UP000548476">
    <property type="component" value="Unassembled WGS sequence"/>
</dbReference>
<dbReference type="Gene3D" id="2.130.10.10">
    <property type="entry name" value="YVTN repeat-like/Quinoprotein amine dehydrogenase"/>
    <property type="match status" value="5"/>
</dbReference>
<organism evidence="4 5">
    <name type="scientific">Phytomonospora endophytica</name>
    <dbReference type="NCBI Taxonomy" id="714109"/>
    <lineage>
        <taxon>Bacteria</taxon>
        <taxon>Bacillati</taxon>
        <taxon>Actinomycetota</taxon>
        <taxon>Actinomycetes</taxon>
        <taxon>Micromonosporales</taxon>
        <taxon>Micromonosporaceae</taxon>
        <taxon>Phytomonospora</taxon>
    </lineage>
</organism>
<keyword evidence="5" id="KW-1185">Reference proteome</keyword>
<dbReference type="RefSeq" id="WP_184789362.1">
    <property type="nucleotide sequence ID" value="NZ_BONT01000030.1"/>
</dbReference>
<evidence type="ECO:0000313" key="4">
    <source>
        <dbReference type="EMBL" id="MBB6036522.1"/>
    </source>
</evidence>
<dbReference type="InterPro" id="IPR011044">
    <property type="entry name" value="Quino_amine_DH_bsu"/>
</dbReference>
<feature type="repeat" description="WD" evidence="3">
    <location>
        <begin position="152"/>
        <end position="187"/>
    </location>
</feature>
<dbReference type="SUPFAM" id="SSF50978">
    <property type="entry name" value="WD40 repeat-like"/>
    <property type="match status" value="1"/>
</dbReference>
<protein>
    <submittedName>
        <fullName evidence="4">WD40 repeat protein</fullName>
    </submittedName>
</protein>
<reference evidence="4 5" key="1">
    <citation type="submission" date="2020-08" db="EMBL/GenBank/DDBJ databases">
        <title>Genomic Encyclopedia of Type Strains, Phase IV (KMG-IV): sequencing the most valuable type-strain genomes for metagenomic binning, comparative biology and taxonomic classification.</title>
        <authorList>
            <person name="Goeker M."/>
        </authorList>
    </citation>
    <scope>NUCLEOTIDE SEQUENCE [LARGE SCALE GENOMIC DNA]</scope>
    <source>
        <strain evidence="4 5">YIM 65646</strain>
    </source>
</reference>
<name>A0A841FSK7_9ACTN</name>
<evidence type="ECO:0000313" key="5">
    <source>
        <dbReference type="Proteomes" id="UP000548476"/>
    </source>
</evidence>
<dbReference type="SUPFAM" id="SSF50969">
    <property type="entry name" value="YVTN repeat-like/Quinoprotein amine dehydrogenase"/>
    <property type="match status" value="1"/>
</dbReference>
<accession>A0A841FSK7</accession>
<dbReference type="PROSITE" id="PS50294">
    <property type="entry name" value="WD_REPEATS_REGION"/>
    <property type="match status" value="1"/>
</dbReference>
<dbReference type="PROSITE" id="PS50082">
    <property type="entry name" value="WD_REPEATS_2"/>
    <property type="match status" value="3"/>
</dbReference>
<keyword evidence="1 3" id="KW-0853">WD repeat</keyword>
<feature type="repeat" description="WD" evidence="3">
    <location>
        <begin position="198"/>
        <end position="231"/>
    </location>
</feature>
<keyword evidence="2" id="KW-0677">Repeat</keyword>
<dbReference type="AlphaFoldDB" id="A0A841FSK7"/>
<dbReference type="InterPro" id="IPR015943">
    <property type="entry name" value="WD40/YVTN_repeat-like_dom_sf"/>
</dbReference>